<proteinExistence type="predicted"/>
<organism evidence="1">
    <name type="scientific">uncultured Caudovirales phage</name>
    <dbReference type="NCBI Taxonomy" id="2100421"/>
    <lineage>
        <taxon>Viruses</taxon>
        <taxon>Duplodnaviria</taxon>
        <taxon>Heunggongvirae</taxon>
        <taxon>Uroviricota</taxon>
        <taxon>Caudoviricetes</taxon>
        <taxon>Peduoviridae</taxon>
        <taxon>Maltschvirus</taxon>
        <taxon>Maltschvirus maltsch</taxon>
    </lineage>
</organism>
<accession>A0A6J5PSU2</accession>
<dbReference type="EMBL" id="LR796871">
    <property type="protein sequence ID" value="CAB4172108.1"/>
    <property type="molecule type" value="Genomic_DNA"/>
</dbReference>
<gene>
    <name evidence="1" type="ORF">UFOVP929_45</name>
</gene>
<sequence>MTPAEDTRYHALHDRATAAATRWQCIRDDTWGDESAGARRREDLAYTRARNAEATLLKFVYKMANKYHTKGTP</sequence>
<reference evidence="1" key="1">
    <citation type="submission" date="2020-05" db="EMBL/GenBank/DDBJ databases">
        <authorList>
            <person name="Chiriac C."/>
            <person name="Salcher M."/>
            <person name="Ghai R."/>
            <person name="Kavagutti S V."/>
        </authorList>
    </citation>
    <scope>NUCLEOTIDE SEQUENCE</scope>
</reference>
<protein>
    <submittedName>
        <fullName evidence="1">Uncharacterized protein</fullName>
    </submittedName>
</protein>
<evidence type="ECO:0000313" key="1">
    <source>
        <dbReference type="EMBL" id="CAB4172108.1"/>
    </source>
</evidence>
<name>A0A6J5PSU2_9CAUD</name>